<gene>
    <name evidence="2" type="ORF">ASPWEDRAFT_172701</name>
</gene>
<evidence type="ECO:0008006" key="4">
    <source>
        <dbReference type="Google" id="ProtNLM"/>
    </source>
</evidence>
<evidence type="ECO:0000313" key="3">
    <source>
        <dbReference type="Proteomes" id="UP000184383"/>
    </source>
</evidence>
<evidence type="ECO:0000313" key="2">
    <source>
        <dbReference type="EMBL" id="OJJ35916.1"/>
    </source>
</evidence>
<dbReference type="AlphaFoldDB" id="A0A1L9RLV3"/>
<dbReference type="OrthoDB" id="97518at2759"/>
<dbReference type="RefSeq" id="XP_040689592.1">
    <property type="nucleotide sequence ID" value="XM_040830959.1"/>
</dbReference>
<dbReference type="InterPro" id="IPR038595">
    <property type="entry name" value="LOR_sf"/>
</dbReference>
<dbReference type="Proteomes" id="UP000184383">
    <property type="component" value="Unassembled WGS sequence"/>
</dbReference>
<sequence>MLVRHRHLVARGTPVQPPPHPIAIRTEHIPKEKTLIYIRPKADPYSANDYTVKDDATDETLFTVTGKKYGNDSGREFRDSSGLPLFELRRSYRFPGWRTKINLPGDKEDLVEVKHRAMNGNFDLIFKNQAAVHSKADIDKIVKLEVHRTAPDPLLSFGAVVGDTKVVDVRESLESNKSIVHMYTQYGEPRPKRVMDVTVAEGFDMVLASLISVMAVDSACPVDRLET</sequence>
<keyword evidence="3" id="KW-1185">Reference proteome</keyword>
<dbReference type="Gene3D" id="2.40.160.200">
    <property type="entry name" value="LURP1-related"/>
    <property type="match status" value="1"/>
</dbReference>
<organism evidence="2 3">
    <name type="scientific">Aspergillus wentii DTO 134E9</name>
    <dbReference type="NCBI Taxonomy" id="1073089"/>
    <lineage>
        <taxon>Eukaryota</taxon>
        <taxon>Fungi</taxon>
        <taxon>Dikarya</taxon>
        <taxon>Ascomycota</taxon>
        <taxon>Pezizomycotina</taxon>
        <taxon>Eurotiomycetes</taxon>
        <taxon>Eurotiomycetidae</taxon>
        <taxon>Eurotiales</taxon>
        <taxon>Aspergillaceae</taxon>
        <taxon>Aspergillus</taxon>
        <taxon>Aspergillus subgen. Cremei</taxon>
    </lineage>
</organism>
<dbReference type="GeneID" id="63746807"/>
<dbReference type="EMBL" id="KV878212">
    <property type="protein sequence ID" value="OJJ35916.1"/>
    <property type="molecule type" value="Genomic_DNA"/>
</dbReference>
<evidence type="ECO:0000256" key="1">
    <source>
        <dbReference type="ARBA" id="ARBA00005437"/>
    </source>
</evidence>
<dbReference type="Pfam" id="PF04525">
    <property type="entry name" value="LOR"/>
    <property type="match status" value="1"/>
</dbReference>
<proteinExistence type="inferred from homology"/>
<comment type="similarity">
    <text evidence="1">Belongs to the LOR family.</text>
</comment>
<protein>
    <recommendedName>
        <fullName evidence="4">Tubby C-terminal domain-containing protein</fullName>
    </recommendedName>
</protein>
<dbReference type="VEuPathDB" id="FungiDB:ASPWEDRAFT_172701"/>
<dbReference type="InterPro" id="IPR025659">
    <property type="entry name" value="Tubby-like_C"/>
</dbReference>
<accession>A0A1L9RLV3</accession>
<reference evidence="3" key="1">
    <citation type="journal article" date="2017" name="Genome Biol.">
        <title>Comparative genomics reveals high biological diversity and specific adaptations in the industrially and medically important fungal genus Aspergillus.</title>
        <authorList>
            <person name="de Vries R.P."/>
            <person name="Riley R."/>
            <person name="Wiebenga A."/>
            <person name="Aguilar-Osorio G."/>
            <person name="Amillis S."/>
            <person name="Uchima C.A."/>
            <person name="Anderluh G."/>
            <person name="Asadollahi M."/>
            <person name="Askin M."/>
            <person name="Barry K."/>
            <person name="Battaglia E."/>
            <person name="Bayram O."/>
            <person name="Benocci T."/>
            <person name="Braus-Stromeyer S.A."/>
            <person name="Caldana C."/>
            <person name="Canovas D."/>
            <person name="Cerqueira G.C."/>
            <person name="Chen F."/>
            <person name="Chen W."/>
            <person name="Choi C."/>
            <person name="Clum A."/>
            <person name="Dos Santos R.A."/>
            <person name="Damasio A.R."/>
            <person name="Diallinas G."/>
            <person name="Emri T."/>
            <person name="Fekete E."/>
            <person name="Flipphi M."/>
            <person name="Freyberg S."/>
            <person name="Gallo A."/>
            <person name="Gournas C."/>
            <person name="Habgood R."/>
            <person name="Hainaut M."/>
            <person name="Harispe M.L."/>
            <person name="Henrissat B."/>
            <person name="Hilden K.S."/>
            <person name="Hope R."/>
            <person name="Hossain A."/>
            <person name="Karabika E."/>
            <person name="Karaffa L."/>
            <person name="Karanyi Z."/>
            <person name="Krasevec N."/>
            <person name="Kuo A."/>
            <person name="Kusch H."/>
            <person name="LaButti K."/>
            <person name="Lagendijk E.L."/>
            <person name="Lapidus A."/>
            <person name="Levasseur A."/>
            <person name="Lindquist E."/>
            <person name="Lipzen A."/>
            <person name="Logrieco A.F."/>
            <person name="MacCabe A."/>
            <person name="Maekelae M.R."/>
            <person name="Malavazi I."/>
            <person name="Melin P."/>
            <person name="Meyer V."/>
            <person name="Mielnichuk N."/>
            <person name="Miskei M."/>
            <person name="Molnar A.P."/>
            <person name="Mule G."/>
            <person name="Ngan C.Y."/>
            <person name="Orejas M."/>
            <person name="Orosz E."/>
            <person name="Ouedraogo J.P."/>
            <person name="Overkamp K.M."/>
            <person name="Park H.-S."/>
            <person name="Perrone G."/>
            <person name="Piumi F."/>
            <person name="Punt P.J."/>
            <person name="Ram A.F."/>
            <person name="Ramon A."/>
            <person name="Rauscher S."/>
            <person name="Record E."/>
            <person name="Riano-Pachon D.M."/>
            <person name="Robert V."/>
            <person name="Roehrig J."/>
            <person name="Ruller R."/>
            <person name="Salamov A."/>
            <person name="Salih N.S."/>
            <person name="Samson R.A."/>
            <person name="Sandor E."/>
            <person name="Sanguinetti M."/>
            <person name="Schuetze T."/>
            <person name="Sepcic K."/>
            <person name="Shelest E."/>
            <person name="Sherlock G."/>
            <person name="Sophianopoulou V."/>
            <person name="Squina F.M."/>
            <person name="Sun H."/>
            <person name="Susca A."/>
            <person name="Todd R.B."/>
            <person name="Tsang A."/>
            <person name="Unkles S.E."/>
            <person name="van de Wiele N."/>
            <person name="van Rossen-Uffink D."/>
            <person name="Oliveira J.V."/>
            <person name="Vesth T.C."/>
            <person name="Visser J."/>
            <person name="Yu J.-H."/>
            <person name="Zhou M."/>
            <person name="Andersen M.R."/>
            <person name="Archer D.B."/>
            <person name="Baker S.E."/>
            <person name="Benoit I."/>
            <person name="Brakhage A.A."/>
            <person name="Braus G.H."/>
            <person name="Fischer R."/>
            <person name="Frisvad J.C."/>
            <person name="Goldman G.H."/>
            <person name="Houbraken J."/>
            <person name="Oakley B."/>
            <person name="Pocsi I."/>
            <person name="Scazzocchio C."/>
            <person name="Seiboth B."/>
            <person name="vanKuyk P.A."/>
            <person name="Wortman J."/>
            <person name="Dyer P.S."/>
            <person name="Grigoriev I.V."/>
        </authorList>
    </citation>
    <scope>NUCLEOTIDE SEQUENCE [LARGE SCALE GENOMIC DNA]</scope>
    <source>
        <strain evidence="3">DTO 134E9</strain>
    </source>
</reference>
<dbReference type="InterPro" id="IPR007612">
    <property type="entry name" value="LOR"/>
</dbReference>
<name>A0A1L9RLV3_ASPWE</name>
<dbReference type="SUPFAM" id="SSF54518">
    <property type="entry name" value="Tubby C-terminal domain-like"/>
    <property type="match status" value="1"/>
</dbReference>